<accession>A0A6A6I5D6</accession>
<proteinExistence type="predicted"/>
<keyword evidence="3" id="KW-1185">Reference proteome</keyword>
<dbReference type="RefSeq" id="XP_033679777.1">
    <property type="nucleotide sequence ID" value="XM_033833804.1"/>
</dbReference>
<sequence>MATLQSFPQFASLPVELQFCIIGFAVEACLPDRKRVITIRISNERLAPIIPRLHAIFHTNRQFRSEAIRLLSAPTDHENRLIRLFSETYLQALPTKWHFASPLVVFNQAKDSLEFDVRSLNKILSRCEIKVWLSRLSSEMRDCAQSTNFLTLYYDEP</sequence>
<gene>
    <name evidence="2" type="ORF">BU26DRAFT_568773</name>
</gene>
<dbReference type="EMBL" id="ML987202">
    <property type="protein sequence ID" value="KAF2244773.1"/>
    <property type="molecule type" value="Genomic_DNA"/>
</dbReference>
<dbReference type="Proteomes" id="UP000800094">
    <property type="component" value="Unassembled WGS sequence"/>
</dbReference>
<dbReference type="AlphaFoldDB" id="A0A6A6I5D6"/>
<dbReference type="InterPro" id="IPR045518">
    <property type="entry name" value="2EXR"/>
</dbReference>
<organism evidence="2 3">
    <name type="scientific">Trematosphaeria pertusa</name>
    <dbReference type="NCBI Taxonomy" id="390896"/>
    <lineage>
        <taxon>Eukaryota</taxon>
        <taxon>Fungi</taxon>
        <taxon>Dikarya</taxon>
        <taxon>Ascomycota</taxon>
        <taxon>Pezizomycotina</taxon>
        <taxon>Dothideomycetes</taxon>
        <taxon>Pleosporomycetidae</taxon>
        <taxon>Pleosporales</taxon>
        <taxon>Massarineae</taxon>
        <taxon>Trematosphaeriaceae</taxon>
        <taxon>Trematosphaeria</taxon>
    </lineage>
</organism>
<name>A0A6A6I5D6_9PLEO</name>
<dbReference type="Pfam" id="PF20150">
    <property type="entry name" value="2EXR"/>
    <property type="match status" value="1"/>
</dbReference>
<protein>
    <recommendedName>
        <fullName evidence="1">2EXR domain-containing protein</fullName>
    </recommendedName>
</protein>
<reference evidence="2" key="1">
    <citation type="journal article" date="2020" name="Stud. Mycol.">
        <title>101 Dothideomycetes genomes: a test case for predicting lifestyles and emergence of pathogens.</title>
        <authorList>
            <person name="Haridas S."/>
            <person name="Albert R."/>
            <person name="Binder M."/>
            <person name="Bloem J."/>
            <person name="Labutti K."/>
            <person name="Salamov A."/>
            <person name="Andreopoulos B."/>
            <person name="Baker S."/>
            <person name="Barry K."/>
            <person name="Bills G."/>
            <person name="Bluhm B."/>
            <person name="Cannon C."/>
            <person name="Castanera R."/>
            <person name="Culley D."/>
            <person name="Daum C."/>
            <person name="Ezra D."/>
            <person name="Gonzalez J."/>
            <person name="Henrissat B."/>
            <person name="Kuo A."/>
            <person name="Liang C."/>
            <person name="Lipzen A."/>
            <person name="Lutzoni F."/>
            <person name="Magnuson J."/>
            <person name="Mondo S."/>
            <person name="Nolan M."/>
            <person name="Ohm R."/>
            <person name="Pangilinan J."/>
            <person name="Park H.-J."/>
            <person name="Ramirez L."/>
            <person name="Alfaro M."/>
            <person name="Sun H."/>
            <person name="Tritt A."/>
            <person name="Yoshinaga Y."/>
            <person name="Zwiers L.-H."/>
            <person name="Turgeon B."/>
            <person name="Goodwin S."/>
            <person name="Spatafora J."/>
            <person name="Crous P."/>
            <person name="Grigoriev I."/>
        </authorList>
    </citation>
    <scope>NUCLEOTIDE SEQUENCE</scope>
    <source>
        <strain evidence="2">CBS 122368</strain>
    </source>
</reference>
<evidence type="ECO:0000259" key="1">
    <source>
        <dbReference type="Pfam" id="PF20150"/>
    </source>
</evidence>
<evidence type="ECO:0000313" key="2">
    <source>
        <dbReference type="EMBL" id="KAF2244773.1"/>
    </source>
</evidence>
<dbReference type="GeneID" id="54587134"/>
<evidence type="ECO:0000313" key="3">
    <source>
        <dbReference type="Proteomes" id="UP000800094"/>
    </source>
</evidence>
<feature type="domain" description="2EXR" evidence="1">
    <location>
        <begin position="7"/>
        <end position="113"/>
    </location>
</feature>